<dbReference type="Gene3D" id="1.25.40.10">
    <property type="entry name" value="Tetratricopeptide repeat domain"/>
    <property type="match status" value="1"/>
</dbReference>
<organism evidence="3 4">
    <name type="scientific">Streptomyces nigrescens</name>
    <dbReference type="NCBI Taxonomy" id="1920"/>
    <lineage>
        <taxon>Bacteria</taxon>
        <taxon>Bacillati</taxon>
        <taxon>Actinomycetota</taxon>
        <taxon>Actinomycetes</taxon>
        <taxon>Kitasatosporales</taxon>
        <taxon>Streptomycetaceae</taxon>
        <taxon>Streptomyces</taxon>
    </lineage>
</organism>
<dbReference type="InterPro" id="IPR011990">
    <property type="entry name" value="TPR-like_helical_dom_sf"/>
</dbReference>
<dbReference type="Pfam" id="PF04542">
    <property type="entry name" value="Sigma70_r2"/>
    <property type="match status" value="1"/>
</dbReference>
<gene>
    <name evidence="3" type="ORF">HEK616_82960</name>
</gene>
<dbReference type="SUPFAM" id="SSF88946">
    <property type="entry name" value="Sigma2 domain of RNA polymerase sigma factors"/>
    <property type="match status" value="1"/>
</dbReference>
<dbReference type="Proteomes" id="UP001059597">
    <property type="component" value="Plasmid SNP1"/>
</dbReference>
<dbReference type="Gene3D" id="1.10.1740.10">
    <property type="match status" value="1"/>
</dbReference>
<evidence type="ECO:0000313" key="4">
    <source>
        <dbReference type="Proteomes" id="UP001059597"/>
    </source>
</evidence>
<feature type="region of interest" description="Disordered" evidence="1">
    <location>
        <begin position="764"/>
        <end position="785"/>
    </location>
</feature>
<dbReference type="EMBL" id="AP026074">
    <property type="protein sequence ID" value="BDM74809.1"/>
    <property type="molecule type" value="Genomic_DNA"/>
</dbReference>
<geneLocation type="plasmid" evidence="3 4">
    <name>SNP1</name>
</geneLocation>
<feature type="domain" description="RNA polymerase sigma-70 region 2" evidence="2">
    <location>
        <begin position="35"/>
        <end position="84"/>
    </location>
</feature>
<evidence type="ECO:0000313" key="3">
    <source>
        <dbReference type="EMBL" id="BDM74809.1"/>
    </source>
</evidence>
<feature type="compositionally biased region" description="Low complexity" evidence="1">
    <location>
        <begin position="664"/>
        <end position="682"/>
    </location>
</feature>
<dbReference type="InterPro" id="IPR007627">
    <property type="entry name" value="RNA_pol_sigma70_r2"/>
</dbReference>
<feature type="region of interest" description="Disordered" evidence="1">
    <location>
        <begin position="363"/>
        <end position="392"/>
    </location>
</feature>
<evidence type="ECO:0000259" key="2">
    <source>
        <dbReference type="Pfam" id="PF04542"/>
    </source>
</evidence>
<feature type="region of interest" description="Disordered" evidence="1">
    <location>
        <begin position="589"/>
        <end position="738"/>
    </location>
</feature>
<dbReference type="InterPro" id="IPR013325">
    <property type="entry name" value="RNA_pol_sigma_r2"/>
</dbReference>
<accession>A0ABM8A828</accession>
<keyword evidence="4" id="KW-1185">Reference proteome</keyword>
<feature type="region of interest" description="Disordered" evidence="1">
    <location>
        <begin position="411"/>
        <end position="443"/>
    </location>
</feature>
<reference evidence="3" key="1">
    <citation type="submission" date="2022-06" db="EMBL/GenBank/DDBJ databases">
        <title>Complete genome sequence of Streptomyces nigrescens HEK616.</title>
        <authorList>
            <person name="Asamizu S."/>
            <person name="Onaka H."/>
        </authorList>
    </citation>
    <scope>NUCLEOTIDE SEQUENCE</scope>
    <source>
        <strain evidence="3">HEK616</strain>
        <plasmid evidence="3">SNP1</plasmid>
    </source>
</reference>
<protein>
    <recommendedName>
        <fullName evidence="2">RNA polymerase sigma-70 region 2 domain-containing protein</fullName>
    </recommendedName>
</protein>
<sequence length="829" mass="89822">MTLHDVGQRLLDYYPVFMETEPRWLHRTFSGLSLAACQDLAQEAYLAVGHKAAEGELATETNVRAYLRRAARNLAVDWCRAQQRGRRRLVLMDGEALEAVAERWALADAGQAVLEELVIPAIEEMPGSLRRQVVDLQSQGLSDMEIATVLGISIYRLSNLRNKAITDLRVSLAGHIREASQEATARQEGQVRDVSRYDDHRGRAAGRPEPVVPTQLAQLLTQLAGPPDPWDRPRGDFGPLTQHYALTLEERAHANSLYRLGSKALGRGELSPATEWLGAAAEAGHPGALFRMAALAARAGSEEAREDVRYLVAEAARHGHGDAHILLEATTSAQTLAHLTPADIEDPQFIDEVRESLGLPLLPQEAGAGADEPPTRDGSQGTPASGTDRLVLVPAPRLNFAARPRWLHRRPSRAVAEGHAAERPQSTSLSGAAHHGDGLLFPLAPEHPGVSPTAPAGNTGGRDAWWCADALRPAVLTDMARSTPAQADTPGQWKAAIRALDILYLVDAADGITTRDLTGRSGLPHAAVARLVDWLRGQQLICTVAGAHLPGPLMKMTHHPQQRTQLLQQTLAGLRDQLGAAVYVSTYTPLDRAHHHQPPRPVRSTRRTRTLRRPIRPAGVLARGGLARPSPSASPGMPHASPYRCRRDNATDSCPPPTSSANAPQDSSWPSSSPTKPQPSTDHPTPPLRKKLPNSPSPIQPAPYPRYTPPHTEHPPPTPTPPTRAGDTGPLPNPTPTTWEIHLQKARLQHHLCREEHLTWCRARPQAGPPRPADHAPGARLGHPRAPLRVGEQRAERVLRADRGDVTGEGNGGASVLKVLGVVRLLIPR</sequence>
<keyword evidence="3" id="KW-0614">Plasmid</keyword>
<name>A0ABM8A828_STRNI</name>
<feature type="compositionally biased region" description="Pro residues" evidence="1">
    <location>
        <begin position="695"/>
        <end position="708"/>
    </location>
</feature>
<proteinExistence type="predicted"/>
<feature type="compositionally biased region" description="Basic residues" evidence="1">
    <location>
        <begin position="593"/>
        <end position="615"/>
    </location>
</feature>
<evidence type="ECO:0000256" key="1">
    <source>
        <dbReference type="SAM" id="MobiDB-lite"/>
    </source>
</evidence>